<keyword evidence="2" id="KW-1185">Reference proteome</keyword>
<dbReference type="InterPro" id="IPR032633">
    <property type="entry name" value="ThiJ-like"/>
</dbReference>
<dbReference type="Proteomes" id="UP000613401">
    <property type="component" value="Unassembled WGS sequence"/>
</dbReference>
<accession>A0A8H4CLY0</accession>
<evidence type="ECO:0000313" key="1">
    <source>
        <dbReference type="EMBL" id="KAF3806112.1"/>
    </source>
</evidence>
<sequence>MVKVLIIMADYGHDPTGQHPCHWHDSRVSPPLRPLLIPPVSTTHTRIHLHSLLRPKAASLPHLTTTKPLHYRICVTNRKANLCHAPTEVAVPYHAFKDAAFDVNFATETGKTPRCDSRMLEGLSQKLLVRTPISSFRFTTHLACRQSALDSGLLLPSNDLSTRADLATARQGAAASVMKLYESMMESAEMQQPLSWTAPGFSLDEFDVVHIPGGHDKDVRQLMDNAVVQKLFADYFPKTKKPGKKVVGAICHGPLVLCNAKGDDGNSVLYHCTTTALPACFESVAFHGTRLFLGDYYKTYGAGSENVETSMKKVLKDPSQFKSSWVPNRPFVIEDTEYNYISARFPPDAAKYSEMMVNLAHLVQSYESDESRTQ</sequence>
<gene>
    <name evidence="1" type="ORF">GCG54_00004438</name>
</gene>
<evidence type="ECO:0000313" key="2">
    <source>
        <dbReference type="Proteomes" id="UP000613401"/>
    </source>
</evidence>
<dbReference type="SUPFAM" id="SSF52317">
    <property type="entry name" value="Class I glutamine amidotransferase-like"/>
    <property type="match status" value="1"/>
</dbReference>
<protein>
    <recommendedName>
        <fullName evidence="3">ThiJ/PfpI family protein</fullName>
    </recommendedName>
</protein>
<dbReference type="RefSeq" id="XP_045265271.1">
    <property type="nucleotide sequence ID" value="XM_045404487.1"/>
</dbReference>
<dbReference type="GeneID" id="69011593"/>
<proteinExistence type="predicted"/>
<dbReference type="Pfam" id="PF17124">
    <property type="entry name" value="ThiJ_like"/>
    <property type="match status" value="1"/>
</dbReference>
<dbReference type="Gene3D" id="3.40.50.880">
    <property type="match status" value="1"/>
</dbReference>
<dbReference type="PANTHER" id="PTHR43068:SF1">
    <property type="entry name" value="SLR1854 PROTEIN"/>
    <property type="match status" value="1"/>
</dbReference>
<reference evidence="1" key="2">
    <citation type="submission" date="2020-03" db="EMBL/GenBank/DDBJ databases">
        <authorList>
            <person name="Fu F.-F."/>
            <person name="Chen J."/>
        </authorList>
    </citation>
    <scope>NUCLEOTIDE SEQUENCE</scope>
    <source>
        <strain evidence="1">Lc1</strain>
    </source>
</reference>
<organism evidence="1 2">
    <name type="scientific">Colletotrichum gloeosporioides</name>
    <name type="common">Anthracnose fungus</name>
    <name type="synonym">Glomerella cingulata</name>
    <dbReference type="NCBI Taxonomy" id="474922"/>
    <lineage>
        <taxon>Eukaryota</taxon>
        <taxon>Fungi</taxon>
        <taxon>Dikarya</taxon>
        <taxon>Ascomycota</taxon>
        <taxon>Pezizomycotina</taxon>
        <taxon>Sordariomycetes</taxon>
        <taxon>Hypocreomycetidae</taxon>
        <taxon>Glomerellales</taxon>
        <taxon>Glomerellaceae</taxon>
        <taxon>Colletotrichum</taxon>
        <taxon>Colletotrichum gloeosporioides species complex</taxon>
    </lineage>
</organism>
<name>A0A8H4CLY0_COLGL</name>
<evidence type="ECO:0008006" key="3">
    <source>
        <dbReference type="Google" id="ProtNLM"/>
    </source>
</evidence>
<dbReference type="PANTHER" id="PTHR43068">
    <property type="entry name" value="SLR1854 PROTEIN"/>
    <property type="match status" value="1"/>
</dbReference>
<dbReference type="InterPro" id="IPR029062">
    <property type="entry name" value="Class_I_gatase-like"/>
</dbReference>
<dbReference type="EMBL" id="WVTB01000037">
    <property type="protein sequence ID" value="KAF3806112.1"/>
    <property type="molecule type" value="Genomic_DNA"/>
</dbReference>
<comment type="caution">
    <text evidence="1">The sequence shown here is derived from an EMBL/GenBank/DDBJ whole genome shotgun (WGS) entry which is preliminary data.</text>
</comment>
<reference evidence="1" key="1">
    <citation type="journal article" date="2020" name="Phytopathology">
        <title>Genome sequence and comparative analysis of Colletotrichum gloeosporioides isolated from Liriodendron leaves.</title>
        <authorList>
            <person name="Fu F.F."/>
            <person name="Hao Z."/>
            <person name="Wang P."/>
            <person name="Lu Y."/>
            <person name="Xue L.J."/>
            <person name="Wei G."/>
            <person name="Tian Y."/>
            <person name="Baishi H."/>
            <person name="Xu H."/>
            <person name="Shi J."/>
            <person name="Cheng T."/>
            <person name="Wang G."/>
            <person name="Yi Y."/>
            <person name="Chen J."/>
        </authorList>
    </citation>
    <scope>NUCLEOTIDE SEQUENCE</scope>
    <source>
        <strain evidence="1">Lc1</strain>
    </source>
</reference>
<dbReference type="AlphaFoldDB" id="A0A8H4CLY0"/>